<evidence type="ECO:0000313" key="2">
    <source>
        <dbReference type="Proteomes" id="UP000319976"/>
    </source>
</evidence>
<dbReference type="KEGG" id="chya:V22_07450"/>
<dbReference type="Proteomes" id="UP000319976">
    <property type="component" value="Chromosome"/>
</dbReference>
<proteinExistence type="predicted"/>
<dbReference type="AlphaFoldDB" id="A0A517T564"/>
<organism evidence="1 2">
    <name type="scientific">Calycomorphotria hydatis</name>
    <dbReference type="NCBI Taxonomy" id="2528027"/>
    <lineage>
        <taxon>Bacteria</taxon>
        <taxon>Pseudomonadati</taxon>
        <taxon>Planctomycetota</taxon>
        <taxon>Planctomycetia</taxon>
        <taxon>Planctomycetales</taxon>
        <taxon>Planctomycetaceae</taxon>
        <taxon>Calycomorphotria</taxon>
    </lineage>
</organism>
<accession>A0A517T564</accession>
<evidence type="ECO:0000313" key="1">
    <source>
        <dbReference type="EMBL" id="QDT63523.1"/>
    </source>
</evidence>
<name>A0A517T564_9PLAN</name>
<sequence>MITPGPNAAKAPLLEEQAAVEEVQATEDTRVAMNSSQTLNAVPEPQDGPAFSAPVATPTYTLDYDTVYRSIPFRRSEYLADPGYRHEATMEILLGQLRPKVIHDHYETGGPIVEEPLASAPYVPPFVFDRYQGMQPTFAGPVPVTVGPWGPCRLYNPNSIPIIP</sequence>
<gene>
    <name evidence="1" type="ORF">V22_07450</name>
</gene>
<dbReference type="EMBL" id="CP036316">
    <property type="protein sequence ID" value="QDT63523.1"/>
    <property type="molecule type" value="Genomic_DNA"/>
</dbReference>
<keyword evidence="2" id="KW-1185">Reference proteome</keyword>
<protein>
    <submittedName>
        <fullName evidence="1">Uncharacterized protein</fullName>
    </submittedName>
</protein>
<reference evidence="1 2" key="1">
    <citation type="submission" date="2019-02" db="EMBL/GenBank/DDBJ databases">
        <title>Deep-cultivation of Planctomycetes and their phenomic and genomic characterization uncovers novel biology.</title>
        <authorList>
            <person name="Wiegand S."/>
            <person name="Jogler M."/>
            <person name="Boedeker C."/>
            <person name="Pinto D."/>
            <person name="Vollmers J."/>
            <person name="Rivas-Marin E."/>
            <person name="Kohn T."/>
            <person name="Peeters S.H."/>
            <person name="Heuer A."/>
            <person name="Rast P."/>
            <person name="Oberbeckmann S."/>
            <person name="Bunk B."/>
            <person name="Jeske O."/>
            <person name="Meyerdierks A."/>
            <person name="Storesund J.E."/>
            <person name="Kallscheuer N."/>
            <person name="Luecker S."/>
            <person name="Lage O.M."/>
            <person name="Pohl T."/>
            <person name="Merkel B.J."/>
            <person name="Hornburger P."/>
            <person name="Mueller R.-W."/>
            <person name="Bruemmer F."/>
            <person name="Labrenz M."/>
            <person name="Spormann A.M."/>
            <person name="Op den Camp H."/>
            <person name="Overmann J."/>
            <person name="Amann R."/>
            <person name="Jetten M.S.M."/>
            <person name="Mascher T."/>
            <person name="Medema M.H."/>
            <person name="Devos D.P."/>
            <person name="Kaster A.-K."/>
            <person name="Ovreas L."/>
            <person name="Rohde M."/>
            <person name="Galperin M.Y."/>
            <person name="Jogler C."/>
        </authorList>
    </citation>
    <scope>NUCLEOTIDE SEQUENCE [LARGE SCALE GENOMIC DNA]</scope>
    <source>
        <strain evidence="1 2">V22</strain>
    </source>
</reference>